<dbReference type="PROSITE" id="PS51257">
    <property type="entry name" value="PROKAR_LIPOPROTEIN"/>
    <property type="match status" value="1"/>
</dbReference>
<dbReference type="RefSeq" id="WP_271341642.1">
    <property type="nucleotide sequence ID" value="NZ_JAQKAB010000010.1"/>
</dbReference>
<gene>
    <name evidence="2" type="ORF">PJ311_14690</name>
</gene>
<organism evidence="2 3">
    <name type="scientific">Bacillus changyiensis</name>
    <dbReference type="NCBI Taxonomy" id="3004103"/>
    <lineage>
        <taxon>Bacteria</taxon>
        <taxon>Bacillati</taxon>
        <taxon>Bacillota</taxon>
        <taxon>Bacilli</taxon>
        <taxon>Bacillales</taxon>
        <taxon>Bacillaceae</taxon>
        <taxon>Bacillus</taxon>
    </lineage>
</organism>
<accession>A0ABT4X7W5</accession>
<dbReference type="Proteomes" id="UP001211894">
    <property type="component" value="Unassembled WGS sequence"/>
</dbReference>
<sequence>MKKKWTLLVLISVFVLALAACQQGGDKKTASQKSEQKKTEQKITDPKQLFTTAYKNTQDAKTFDVSADIDINVDPSSIKDENKEFVEVINNAKLKADVRGNTETKQYEVVLKSKFSYQGLSMDINLPVYIDENKQHCYVKVDSMIKSFGFVLNAKGINLESVKDKYLEVPIEYYQQQQITSQKTEEIKQKTLESLGKIDIPKDNFKKEELTDKEKQQGAAHKITLSFSDENFKALFINFVNVLGEAMNKPIKDNKMSQLKDGLKKINFKKMNFTATIDDKNAFQNFNTDILVNVGQFEKGNFSGDIGLKLSTTYNSVNGDITFKYKPKENQIVTQAELNKLLMQRKYN</sequence>
<evidence type="ECO:0000313" key="2">
    <source>
        <dbReference type="EMBL" id="MDA7027824.1"/>
    </source>
</evidence>
<feature type="chain" id="PRO_5046389769" description="Lipoprotein" evidence="1">
    <location>
        <begin position="20"/>
        <end position="348"/>
    </location>
</feature>
<name>A0ABT4X7W5_9BACI</name>
<evidence type="ECO:0000256" key="1">
    <source>
        <dbReference type="SAM" id="SignalP"/>
    </source>
</evidence>
<reference evidence="2 3" key="1">
    <citation type="submission" date="2023-01" db="EMBL/GenBank/DDBJ databases">
        <title>Bacillus changyiensis sp. nov., isolated from a coastal deposit.</title>
        <authorList>
            <person name="Xiao G."/>
            <person name="Lai Q."/>
            <person name="Hu Z."/>
            <person name="Shao Z."/>
        </authorList>
    </citation>
    <scope>NUCLEOTIDE SEQUENCE [LARGE SCALE GENOMIC DNA]</scope>
    <source>
        <strain evidence="2 3">CLL-7-23</strain>
    </source>
</reference>
<proteinExistence type="predicted"/>
<keyword evidence="1" id="KW-0732">Signal</keyword>
<evidence type="ECO:0008006" key="4">
    <source>
        <dbReference type="Google" id="ProtNLM"/>
    </source>
</evidence>
<protein>
    <recommendedName>
        <fullName evidence="4">Lipoprotein</fullName>
    </recommendedName>
</protein>
<dbReference type="EMBL" id="JAQKAB010000010">
    <property type="protein sequence ID" value="MDA7027824.1"/>
    <property type="molecule type" value="Genomic_DNA"/>
</dbReference>
<keyword evidence="3" id="KW-1185">Reference proteome</keyword>
<evidence type="ECO:0000313" key="3">
    <source>
        <dbReference type="Proteomes" id="UP001211894"/>
    </source>
</evidence>
<feature type="signal peptide" evidence="1">
    <location>
        <begin position="1"/>
        <end position="19"/>
    </location>
</feature>
<comment type="caution">
    <text evidence="2">The sequence shown here is derived from an EMBL/GenBank/DDBJ whole genome shotgun (WGS) entry which is preliminary data.</text>
</comment>